<dbReference type="Gene3D" id="1.10.357.10">
    <property type="entry name" value="Tetracycline Repressor, domain 2"/>
    <property type="match status" value="1"/>
</dbReference>
<evidence type="ECO:0000313" key="6">
    <source>
        <dbReference type="EMBL" id="MFC6260965.1"/>
    </source>
</evidence>
<dbReference type="PANTHER" id="PTHR30055:SF234">
    <property type="entry name" value="HTH-TYPE TRANSCRIPTIONAL REGULATOR BETI"/>
    <property type="match status" value="1"/>
</dbReference>
<evidence type="ECO:0000256" key="4">
    <source>
        <dbReference type="PROSITE-ProRule" id="PRU00335"/>
    </source>
</evidence>
<dbReference type="PROSITE" id="PS50977">
    <property type="entry name" value="HTH_TETR_2"/>
    <property type="match status" value="1"/>
</dbReference>
<dbReference type="InterPro" id="IPR009057">
    <property type="entry name" value="Homeodomain-like_sf"/>
</dbReference>
<dbReference type="InterPro" id="IPR050109">
    <property type="entry name" value="HTH-type_TetR-like_transc_reg"/>
</dbReference>
<accession>A0ABW1TIB8</accession>
<reference evidence="7" key="1">
    <citation type="journal article" date="2019" name="Int. J. Syst. Evol. Microbiol.">
        <title>The Global Catalogue of Microorganisms (GCM) 10K type strain sequencing project: providing services to taxonomists for standard genome sequencing and annotation.</title>
        <authorList>
            <consortium name="The Broad Institute Genomics Platform"/>
            <consortium name="The Broad Institute Genome Sequencing Center for Infectious Disease"/>
            <person name="Wu L."/>
            <person name="Ma J."/>
        </authorList>
    </citation>
    <scope>NUCLEOTIDE SEQUENCE [LARGE SCALE GENOMIC DNA]</scope>
    <source>
        <strain evidence="7">CCM 8908</strain>
    </source>
</reference>
<proteinExistence type="predicted"/>
<sequence>MKLKDEEKHDRLLDAGVTVLAKGGMANFSTTKVAKLAGIPQSNLYIYFQNKGALLEAVYRMTVHQQSVAVVAALKDEDPLTTQVMASVRALYQFAMAQPETVTAIQALLDDIELKHKWGLKQDDLANQRIQRLLQDGIDQHVLRATDQNFIRYFLARPVFHYADGIRAGLYPDTPAALADLTAMIMGAVLQPDVYRTWCLEMASTR</sequence>
<feature type="domain" description="HTH tetR-type" evidence="5">
    <location>
        <begin position="6"/>
        <end position="66"/>
    </location>
</feature>
<gene>
    <name evidence="6" type="ORF">ACFP1C_08445</name>
</gene>
<dbReference type="PANTHER" id="PTHR30055">
    <property type="entry name" value="HTH-TYPE TRANSCRIPTIONAL REGULATOR RUTR"/>
    <property type="match status" value="1"/>
</dbReference>
<name>A0ABW1TIB8_9LACO</name>
<dbReference type="Pfam" id="PF00440">
    <property type="entry name" value="TetR_N"/>
    <property type="match status" value="1"/>
</dbReference>
<dbReference type="PRINTS" id="PR00455">
    <property type="entry name" value="HTHTETR"/>
</dbReference>
<evidence type="ECO:0000256" key="2">
    <source>
        <dbReference type="ARBA" id="ARBA00023125"/>
    </source>
</evidence>
<evidence type="ECO:0000259" key="5">
    <source>
        <dbReference type="PROSITE" id="PS50977"/>
    </source>
</evidence>
<keyword evidence="1" id="KW-0805">Transcription regulation</keyword>
<dbReference type="EMBL" id="JBHSSI010000048">
    <property type="protein sequence ID" value="MFC6260965.1"/>
    <property type="molecule type" value="Genomic_DNA"/>
</dbReference>
<dbReference type="InterPro" id="IPR001647">
    <property type="entry name" value="HTH_TetR"/>
</dbReference>
<comment type="caution">
    <text evidence="6">The sequence shown here is derived from an EMBL/GenBank/DDBJ whole genome shotgun (WGS) entry which is preliminary data.</text>
</comment>
<dbReference type="RefSeq" id="WP_125686174.1">
    <property type="nucleotide sequence ID" value="NZ_JBHSSI010000048.1"/>
</dbReference>
<protein>
    <submittedName>
        <fullName evidence="6">TetR/AcrR family transcriptional regulator</fullName>
    </submittedName>
</protein>
<evidence type="ECO:0000256" key="3">
    <source>
        <dbReference type="ARBA" id="ARBA00023163"/>
    </source>
</evidence>
<dbReference type="Proteomes" id="UP001596283">
    <property type="component" value="Unassembled WGS sequence"/>
</dbReference>
<dbReference type="SUPFAM" id="SSF46689">
    <property type="entry name" value="Homeodomain-like"/>
    <property type="match status" value="1"/>
</dbReference>
<keyword evidence="2 4" id="KW-0238">DNA-binding</keyword>
<organism evidence="6 7">
    <name type="scientific">Levilactobacillus fujinensis</name>
    <dbReference type="NCBI Taxonomy" id="2486024"/>
    <lineage>
        <taxon>Bacteria</taxon>
        <taxon>Bacillati</taxon>
        <taxon>Bacillota</taxon>
        <taxon>Bacilli</taxon>
        <taxon>Lactobacillales</taxon>
        <taxon>Lactobacillaceae</taxon>
        <taxon>Levilactobacillus</taxon>
    </lineage>
</organism>
<keyword evidence="3" id="KW-0804">Transcription</keyword>
<evidence type="ECO:0000313" key="7">
    <source>
        <dbReference type="Proteomes" id="UP001596283"/>
    </source>
</evidence>
<keyword evidence="7" id="KW-1185">Reference proteome</keyword>
<feature type="DNA-binding region" description="H-T-H motif" evidence="4">
    <location>
        <begin position="29"/>
        <end position="48"/>
    </location>
</feature>
<evidence type="ECO:0000256" key="1">
    <source>
        <dbReference type="ARBA" id="ARBA00023015"/>
    </source>
</evidence>